<dbReference type="EMBL" id="AP011674">
    <property type="protein sequence ID" value="BAL53991.1"/>
    <property type="molecule type" value="Genomic_DNA"/>
</dbReference>
<feature type="transmembrane region" description="Helical" evidence="1">
    <location>
        <begin position="98"/>
        <end position="123"/>
    </location>
</feature>
<accession>H5SCV5</accession>
<name>H5SCV5_9CHLR</name>
<proteinExistence type="predicted"/>
<dbReference type="AlphaFoldDB" id="H5SCV5"/>
<protein>
    <submittedName>
        <fullName evidence="2">Uncharacterized protein</fullName>
    </submittedName>
</protein>
<organism evidence="2">
    <name type="scientific">uncultured Chloroflexota bacterium</name>
    <dbReference type="NCBI Taxonomy" id="166587"/>
    <lineage>
        <taxon>Bacteria</taxon>
        <taxon>Bacillati</taxon>
        <taxon>Chloroflexota</taxon>
        <taxon>environmental samples</taxon>
    </lineage>
</organism>
<evidence type="ECO:0000313" key="2">
    <source>
        <dbReference type="EMBL" id="BAL53991.1"/>
    </source>
</evidence>
<keyword evidence="1" id="KW-0472">Membrane</keyword>
<reference evidence="2" key="2">
    <citation type="journal article" date="2012" name="PLoS ONE">
        <title>A Deeply Branching Thermophilic Bacterium with an Ancient Acetyl-CoA Pathway Dominates a Subsurface Ecosystem.</title>
        <authorList>
            <person name="Takami H."/>
            <person name="Noguchi H."/>
            <person name="Takaki Y."/>
            <person name="Uchiyama I."/>
            <person name="Toyoda A."/>
            <person name="Nishi S."/>
            <person name="Chee G.-J."/>
            <person name="Arai W."/>
            <person name="Nunoura T."/>
            <person name="Itoh T."/>
            <person name="Hattori M."/>
            <person name="Takai K."/>
        </authorList>
    </citation>
    <scope>NUCLEOTIDE SEQUENCE</scope>
</reference>
<keyword evidence="1" id="KW-0812">Transmembrane</keyword>
<evidence type="ECO:0000256" key="1">
    <source>
        <dbReference type="SAM" id="Phobius"/>
    </source>
</evidence>
<gene>
    <name evidence="2" type="ORF">HGMM_F11H08C01</name>
</gene>
<feature type="transmembrane region" description="Helical" evidence="1">
    <location>
        <begin position="35"/>
        <end position="53"/>
    </location>
</feature>
<feature type="transmembrane region" description="Helical" evidence="1">
    <location>
        <begin position="58"/>
        <end position="78"/>
    </location>
</feature>
<sequence length="191" mass="21862">MGWLLAAFLLTLLGGRVLSLFQLGISQSGRAAQSEVYLAFGSAIWLWLLLRAFQKRSLLSGGLLAFPWVLLVLLLRVFEPRFPEILWEKDGVLLPRQGLPALGAFVGWLFLGVSMVVFFWREARSIQQPAYRTRFSYWALILLLFFLDGLTTFVWALPAIHLLRAAMVWVLIYLFTHLQVQTLRKVLRNGL</sequence>
<feature type="non-terminal residue" evidence="2">
    <location>
        <position position="191"/>
    </location>
</feature>
<feature type="transmembrane region" description="Helical" evidence="1">
    <location>
        <begin position="135"/>
        <end position="156"/>
    </location>
</feature>
<reference evidence="2" key="1">
    <citation type="journal article" date="2005" name="Environ. Microbiol.">
        <title>Genetic and functional properties of uncultivated thermophilic crenarchaeotes from a subsurface gold mine as revealed by analysis of genome fragments.</title>
        <authorList>
            <person name="Nunoura T."/>
            <person name="Hirayama H."/>
            <person name="Takami H."/>
            <person name="Oida H."/>
            <person name="Nishi S."/>
            <person name="Shimamura S."/>
            <person name="Suzuki Y."/>
            <person name="Inagaki F."/>
            <person name="Takai K."/>
            <person name="Nealson K.H."/>
            <person name="Horikoshi K."/>
        </authorList>
    </citation>
    <scope>NUCLEOTIDE SEQUENCE</scope>
</reference>
<feature type="transmembrane region" description="Helical" evidence="1">
    <location>
        <begin position="162"/>
        <end position="180"/>
    </location>
</feature>
<keyword evidence="1" id="KW-1133">Transmembrane helix</keyword>